<dbReference type="InterPro" id="IPR043014">
    <property type="entry name" value="Nibrin_BRCT2_sf"/>
</dbReference>
<protein>
    <submittedName>
        <fullName evidence="11">Nibrin</fullName>
    </submittedName>
</protein>
<dbReference type="Pfam" id="PF16508">
    <property type="entry name" value="NIBRIN_BRCT_II"/>
    <property type="match status" value="1"/>
</dbReference>
<evidence type="ECO:0000313" key="11">
    <source>
        <dbReference type="RefSeq" id="XP_030372351.1"/>
    </source>
</evidence>
<evidence type="ECO:0000256" key="5">
    <source>
        <dbReference type="ARBA" id="ARBA00023204"/>
    </source>
</evidence>
<evidence type="ECO:0000256" key="3">
    <source>
        <dbReference type="ARBA" id="ARBA00022454"/>
    </source>
</evidence>
<evidence type="ECO:0000256" key="8">
    <source>
        <dbReference type="SAM" id="MobiDB-lite"/>
    </source>
</evidence>
<dbReference type="AlphaFoldDB" id="A0A6J2T604"/>
<dbReference type="InterPro" id="IPR040227">
    <property type="entry name" value="Nibrin-rel"/>
</dbReference>
<evidence type="ECO:0000256" key="2">
    <source>
        <dbReference type="ARBA" id="ARBA00004286"/>
    </source>
</evidence>
<reference evidence="11" key="1">
    <citation type="submission" date="2025-08" db="UniProtKB">
        <authorList>
            <consortium name="RefSeq"/>
        </authorList>
    </citation>
    <scope>IDENTIFICATION</scope>
    <source>
        <strain evidence="11">11010-0011.00</strain>
        <tissue evidence="11">Whole body</tissue>
    </source>
</reference>
<dbReference type="Gene3D" id="3.40.50.10190">
    <property type="entry name" value="BRCT domain"/>
    <property type="match status" value="1"/>
</dbReference>
<dbReference type="CDD" id="cd17741">
    <property type="entry name" value="BRCT_nibrin"/>
    <property type="match status" value="1"/>
</dbReference>
<dbReference type="SUPFAM" id="SSF49879">
    <property type="entry name" value="SMAD/FHA domain"/>
    <property type="match status" value="1"/>
</dbReference>
<dbReference type="InterPro" id="IPR000253">
    <property type="entry name" value="FHA_dom"/>
</dbReference>
<dbReference type="PANTHER" id="PTHR12162">
    <property type="entry name" value="NIBRIN-RELATED"/>
    <property type="match status" value="1"/>
</dbReference>
<gene>
    <name evidence="11" type="primary">LOC115622528</name>
</gene>
<feature type="domain" description="FHA" evidence="9">
    <location>
        <begin position="23"/>
        <end position="71"/>
    </location>
</feature>
<sequence>MFVLKKQGTDHEKFVLVPIKSSYSVGRLGTDLLLKEDLSVSRTHAILHLPKAEHEPLRIEDLGSTFGTFLNENIKSDGKKMKSKSTAVLKMGDKVRFGVSNVWEVTQLKLITATSALSPTASIELEQSIKLLNGTIAQNWTNQCTHLTMTDLSVTVKLLLALLDHKPIVNTKFWQAFVKAARLIHVREPWPRPEDFEPVQLHSIDIKWRSERTKLFAGKTFVFMSSKHLETYSLVVQKAGGAFKDLNSGVRKTFLTKKDVVVVQYVPSTQSQGTETINSITEILERSGSRVIPEYEIGMAILHCSIEKYCNPWYKFKEEMMSTTQSMTASENISANTSIIVPNTVQPVNVETGTTTRATEVIVPESEEIECLTTSSEKQSTELKQSAKQRESIARVTRKRSHAMFVDSSDEDLDDNENETKKSRASGVRTKPNISTKSTAIIDLNNKQLKIVEQQKAPPPTTRNKPTAAAQANHVVEKEDDAELFQYNSNDKSPFSECPETSVRANTRSAVKSLPNVQINRPTKISVRNFLEKSQQQIAPENLRNSIDSQADAKSRKRVHIEVLNESDCDDDDLFNFGDSKRAKNTKNARTSNGNESGDENDGLFNFREETDQDNSDVEAVNEDSMDTQPFVPDKGRKSKYVLPQPKQIPRKINISGWLSCSGLHDDVKQELNVSDSATVQEKVEGVELLDTLNSVKQEIEDKDDTDTLLAHKKWLASIKDGIQVRLGALNITSNRPLDQTDAGNGQYSGRKNFKKFTKQRCLHPQKSIVEVKRLQLVEGMVMPV</sequence>
<dbReference type="OrthoDB" id="552194at2759"/>
<dbReference type="GO" id="GO:0030870">
    <property type="term" value="C:Mre11 complex"/>
    <property type="evidence" value="ECO:0007669"/>
    <property type="project" value="InterPro"/>
</dbReference>
<name>A0A6J2T604_DROLE</name>
<organism evidence="10 11">
    <name type="scientific">Drosophila lebanonensis</name>
    <name type="common">Fruit fly</name>
    <name type="synonym">Scaptodrosophila lebanonensis</name>
    <dbReference type="NCBI Taxonomy" id="7225"/>
    <lineage>
        <taxon>Eukaryota</taxon>
        <taxon>Metazoa</taxon>
        <taxon>Ecdysozoa</taxon>
        <taxon>Arthropoda</taxon>
        <taxon>Hexapoda</taxon>
        <taxon>Insecta</taxon>
        <taxon>Pterygota</taxon>
        <taxon>Neoptera</taxon>
        <taxon>Endopterygota</taxon>
        <taxon>Diptera</taxon>
        <taxon>Brachycera</taxon>
        <taxon>Muscomorpha</taxon>
        <taxon>Ephydroidea</taxon>
        <taxon>Drosophilidae</taxon>
        <taxon>Scaptodrosophila</taxon>
    </lineage>
</organism>
<dbReference type="RefSeq" id="XP_030372351.1">
    <property type="nucleotide sequence ID" value="XM_030516491.1"/>
</dbReference>
<dbReference type="Pfam" id="PF00498">
    <property type="entry name" value="FHA"/>
    <property type="match status" value="1"/>
</dbReference>
<dbReference type="GO" id="GO:0005694">
    <property type="term" value="C:chromosome"/>
    <property type="evidence" value="ECO:0007669"/>
    <property type="project" value="UniProtKB-SubCell"/>
</dbReference>
<dbReference type="PROSITE" id="PS50006">
    <property type="entry name" value="FHA_DOMAIN"/>
    <property type="match status" value="1"/>
</dbReference>
<feature type="region of interest" description="Disordered" evidence="8">
    <location>
        <begin position="574"/>
        <end position="639"/>
    </location>
</feature>
<evidence type="ECO:0000259" key="9">
    <source>
        <dbReference type="PROSITE" id="PS50006"/>
    </source>
</evidence>
<keyword evidence="6" id="KW-0539">Nucleus</keyword>
<evidence type="ECO:0000256" key="6">
    <source>
        <dbReference type="ARBA" id="ARBA00023242"/>
    </source>
</evidence>
<dbReference type="InterPro" id="IPR008984">
    <property type="entry name" value="SMAD_FHA_dom_sf"/>
</dbReference>
<evidence type="ECO:0000256" key="7">
    <source>
        <dbReference type="ARBA" id="ARBA00044757"/>
    </source>
</evidence>
<evidence type="ECO:0000256" key="1">
    <source>
        <dbReference type="ARBA" id="ARBA00004123"/>
    </source>
</evidence>
<comment type="subcellular location">
    <subcellularLocation>
        <location evidence="2">Chromosome</location>
    </subcellularLocation>
    <subcellularLocation>
        <location evidence="1">Nucleus</location>
    </subcellularLocation>
</comment>
<evidence type="ECO:0000313" key="10">
    <source>
        <dbReference type="Proteomes" id="UP000504634"/>
    </source>
</evidence>
<dbReference type="Gene3D" id="2.60.200.20">
    <property type="match status" value="1"/>
</dbReference>
<proteinExistence type="inferred from homology"/>
<dbReference type="GeneID" id="115622528"/>
<keyword evidence="4" id="KW-0227">DNA damage</keyword>
<dbReference type="Gene3D" id="3.40.50.10980">
    <property type="entry name" value="Nibrin, BRCT2 domain"/>
    <property type="match status" value="1"/>
</dbReference>
<accession>A0A6J2T604</accession>
<evidence type="ECO:0000256" key="4">
    <source>
        <dbReference type="ARBA" id="ARBA00022763"/>
    </source>
</evidence>
<dbReference type="GO" id="GO:0003684">
    <property type="term" value="F:damaged DNA binding"/>
    <property type="evidence" value="ECO:0007669"/>
    <property type="project" value="TreeGrafter"/>
</dbReference>
<dbReference type="PANTHER" id="PTHR12162:SF0">
    <property type="entry name" value="NIBRIN"/>
    <property type="match status" value="1"/>
</dbReference>
<feature type="region of interest" description="Disordered" evidence="8">
    <location>
        <begin position="374"/>
        <end position="431"/>
    </location>
</feature>
<dbReference type="CDD" id="cd22667">
    <property type="entry name" value="FHA_NBN"/>
    <property type="match status" value="1"/>
</dbReference>
<dbReference type="GO" id="GO:0007095">
    <property type="term" value="P:mitotic G2 DNA damage checkpoint signaling"/>
    <property type="evidence" value="ECO:0007669"/>
    <property type="project" value="InterPro"/>
</dbReference>
<dbReference type="GO" id="GO:0000724">
    <property type="term" value="P:double-strand break repair via homologous recombination"/>
    <property type="evidence" value="ECO:0007669"/>
    <property type="project" value="TreeGrafter"/>
</dbReference>
<feature type="compositionally biased region" description="Polar residues" evidence="8">
    <location>
        <begin position="374"/>
        <end position="386"/>
    </location>
</feature>
<dbReference type="SMART" id="SM00240">
    <property type="entry name" value="FHA"/>
    <property type="match status" value="1"/>
</dbReference>
<feature type="compositionally biased region" description="Polar residues" evidence="8">
    <location>
        <begin position="586"/>
        <end position="596"/>
    </location>
</feature>
<feature type="compositionally biased region" description="Acidic residues" evidence="8">
    <location>
        <begin position="408"/>
        <end position="417"/>
    </location>
</feature>
<dbReference type="FunFam" id="3.40.50.10980:FF:000001">
    <property type="entry name" value="Nibrin"/>
    <property type="match status" value="1"/>
</dbReference>
<dbReference type="InterPro" id="IPR036420">
    <property type="entry name" value="BRCT_dom_sf"/>
</dbReference>
<keyword evidence="5" id="KW-0234">DNA repair</keyword>
<comment type="similarity">
    <text evidence="7">Belongs to the Nibrin family.</text>
</comment>
<dbReference type="Proteomes" id="UP000504634">
    <property type="component" value="Unplaced"/>
</dbReference>
<feature type="compositionally biased region" description="Acidic residues" evidence="8">
    <location>
        <begin position="611"/>
        <end position="626"/>
    </location>
</feature>
<dbReference type="SUPFAM" id="SSF52113">
    <property type="entry name" value="BRCT domain"/>
    <property type="match status" value="1"/>
</dbReference>
<keyword evidence="10" id="KW-1185">Reference proteome</keyword>
<dbReference type="InterPro" id="IPR032429">
    <property type="entry name" value="Nibrin_BRCT2"/>
</dbReference>
<keyword evidence="3" id="KW-0158">Chromosome</keyword>